<feature type="transmembrane region" description="Helical" evidence="1">
    <location>
        <begin position="36"/>
        <end position="54"/>
    </location>
</feature>
<feature type="transmembrane region" description="Helical" evidence="1">
    <location>
        <begin position="116"/>
        <end position="135"/>
    </location>
</feature>
<feature type="transmembrane region" description="Helical" evidence="1">
    <location>
        <begin position="12"/>
        <end position="30"/>
    </location>
</feature>
<name>A0A9D1S4L8_9FIRM</name>
<gene>
    <name evidence="2" type="ORF">IAC59_05915</name>
</gene>
<sequence length="268" mass="27909">MLSKSVRFSLTVAAIYLAWVLISGMALAFTPMGSTWIYALNGLLLGLMPLAYQLTCGTRPRSPQPIALAGGLTALIATILCVNYLDEIYAGSTRLIALTAGYLIGLCWYGDSRRAVALTAVGALVAAAVGAWLLYGLQGALTTGMAAHSLNMRLPLYFATAVALLLGLALPLPRLARRVTVPLAIVAVQLVVIVAALLGYSGVARNGFVSFCTNLALGLRTNYAYCLYVGIAGMLLRQLLTIALAGSPSASKAAPARPVSGRPANQAP</sequence>
<protein>
    <submittedName>
        <fullName evidence="2">Uncharacterized protein</fullName>
    </submittedName>
</protein>
<evidence type="ECO:0000256" key="1">
    <source>
        <dbReference type="SAM" id="Phobius"/>
    </source>
</evidence>
<dbReference type="AlphaFoldDB" id="A0A9D1S4L8"/>
<proteinExistence type="predicted"/>
<feature type="transmembrane region" description="Helical" evidence="1">
    <location>
        <begin position="66"/>
        <end position="85"/>
    </location>
</feature>
<feature type="transmembrane region" description="Helical" evidence="1">
    <location>
        <begin position="222"/>
        <end position="245"/>
    </location>
</feature>
<accession>A0A9D1S4L8</accession>
<keyword evidence="1" id="KW-1133">Transmembrane helix</keyword>
<comment type="caution">
    <text evidence="2">The sequence shown here is derived from an EMBL/GenBank/DDBJ whole genome shotgun (WGS) entry which is preliminary data.</text>
</comment>
<evidence type="ECO:0000313" key="3">
    <source>
        <dbReference type="Proteomes" id="UP000824123"/>
    </source>
</evidence>
<reference evidence="2" key="1">
    <citation type="submission" date="2020-10" db="EMBL/GenBank/DDBJ databases">
        <authorList>
            <person name="Gilroy R."/>
        </authorList>
    </citation>
    <scope>NUCLEOTIDE SEQUENCE</scope>
    <source>
        <strain evidence="2">ChiSxjej2B14-8506</strain>
    </source>
</reference>
<keyword evidence="1" id="KW-0812">Transmembrane</keyword>
<reference evidence="2" key="2">
    <citation type="journal article" date="2021" name="PeerJ">
        <title>Extensive microbial diversity within the chicken gut microbiome revealed by metagenomics and culture.</title>
        <authorList>
            <person name="Gilroy R."/>
            <person name="Ravi A."/>
            <person name="Getino M."/>
            <person name="Pursley I."/>
            <person name="Horton D.L."/>
            <person name="Alikhan N.F."/>
            <person name="Baker D."/>
            <person name="Gharbi K."/>
            <person name="Hall N."/>
            <person name="Watson M."/>
            <person name="Adriaenssens E.M."/>
            <person name="Foster-Nyarko E."/>
            <person name="Jarju S."/>
            <person name="Secka A."/>
            <person name="Antonio M."/>
            <person name="Oren A."/>
            <person name="Chaudhuri R.R."/>
            <person name="La Ragione R."/>
            <person name="Hildebrand F."/>
            <person name="Pallen M.J."/>
        </authorList>
    </citation>
    <scope>NUCLEOTIDE SEQUENCE</scope>
    <source>
        <strain evidence="2">ChiSxjej2B14-8506</strain>
    </source>
</reference>
<dbReference type="EMBL" id="DVNK01000038">
    <property type="protein sequence ID" value="HIU46775.1"/>
    <property type="molecule type" value="Genomic_DNA"/>
</dbReference>
<evidence type="ECO:0000313" key="2">
    <source>
        <dbReference type="EMBL" id="HIU46775.1"/>
    </source>
</evidence>
<feature type="transmembrane region" description="Helical" evidence="1">
    <location>
        <begin position="179"/>
        <end position="202"/>
    </location>
</feature>
<feature type="transmembrane region" description="Helical" evidence="1">
    <location>
        <begin position="155"/>
        <end position="172"/>
    </location>
</feature>
<organism evidence="2 3">
    <name type="scientific">Candidatus Fimadaptatus faecigallinarum</name>
    <dbReference type="NCBI Taxonomy" id="2840814"/>
    <lineage>
        <taxon>Bacteria</taxon>
        <taxon>Bacillati</taxon>
        <taxon>Bacillota</taxon>
        <taxon>Clostridia</taxon>
        <taxon>Eubacteriales</taxon>
        <taxon>Candidatus Fimadaptatus</taxon>
    </lineage>
</organism>
<feature type="transmembrane region" description="Helical" evidence="1">
    <location>
        <begin position="91"/>
        <end position="109"/>
    </location>
</feature>
<keyword evidence="1" id="KW-0472">Membrane</keyword>
<dbReference type="Proteomes" id="UP000824123">
    <property type="component" value="Unassembled WGS sequence"/>
</dbReference>